<reference evidence="4" key="2">
    <citation type="submission" date="2025-08" db="UniProtKB">
        <authorList>
            <consortium name="Ensembl"/>
        </authorList>
    </citation>
    <scope>IDENTIFICATION</scope>
</reference>
<evidence type="ECO:0000256" key="2">
    <source>
        <dbReference type="SAM" id="MobiDB-lite"/>
    </source>
</evidence>
<keyword evidence="5" id="KW-1185">Reference proteome</keyword>
<protein>
    <submittedName>
        <fullName evidence="4">S-phase cyclin A-associated protein in the ER</fullName>
    </submittedName>
</protein>
<accession>A0A8C9T833</accession>
<dbReference type="InterPro" id="IPR036236">
    <property type="entry name" value="Znf_C2H2_sf"/>
</dbReference>
<dbReference type="Pfam" id="PF12874">
    <property type="entry name" value="zf-met"/>
    <property type="match status" value="1"/>
</dbReference>
<dbReference type="Ensembl" id="ENSSFOT00015071935.1">
    <property type="protein sequence ID" value="ENSSFOP00015049915.1"/>
    <property type="gene ID" value="ENSSFOG00015020464.2"/>
</dbReference>
<dbReference type="PANTHER" id="PTHR31434:SF2">
    <property type="entry name" value="S PHASE CYCLIN A-ASSOCIATED PROTEIN IN THE ENDOPLASMIC RETICULUM"/>
    <property type="match status" value="1"/>
</dbReference>
<feature type="region of interest" description="Disordered" evidence="2">
    <location>
        <begin position="255"/>
        <end position="320"/>
    </location>
</feature>
<dbReference type="Proteomes" id="UP000694397">
    <property type="component" value="Chromosome 11"/>
</dbReference>
<dbReference type="InterPro" id="IPR032446">
    <property type="entry name" value="SCAPER_N"/>
</dbReference>
<evidence type="ECO:0000313" key="4">
    <source>
        <dbReference type="Ensembl" id="ENSSFOP00015049915.1"/>
    </source>
</evidence>
<dbReference type="FunFam" id="3.30.160.60:FF:000680">
    <property type="entry name" value="S phase cyclin A-associated protein in the endoplasmic reticulum"/>
    <property type="match status" value="1"/>
</dbReference>
<evidence type="ECO:0000313" key="5">
    <source>
        <dbReference type="Proteomes" id="UP000694397"/>
    </source>
</evidence>
<evidence type="ECO:0000256" key="1">
    <source>
        <dbReference type="SAM" id="Coils"/>
    </source>
</evidence>
<reference evidence="4 5" key="1">
    <citation type="submission" date="2019-04" db="EMBL/GenBank/DDBJ databases">
        <authorList>
            <consortium name="Wellcome Sanger Institute Data Sharing"/>
        </authorList>
    </citation>
    <scope>NUCLEOTIDE SEQUENCE [LARGE SCALE GENOMIC DNA]</scope>
</reference>
<dbReference type="GO" id="GO:0008270">
    <property type="term" value="F:zinc ion binding"/>
    <property type="evidence" value="ECO:0007669"/>
    <property type="project" value="InterPro"/>
</dbReference>
<dbReference type="Pfam" id="PF16501">
    <property type="entry name" value="SCAPER_N"/>
    <property type="match status" value="1"/>
</dbReference>
<feature type="region of interest" description="Disordered" evidence="2">
    <location>
        <begin position="661"/>
        <end position="695"/>
    </location>
</feature>
<dbReference type="InterPro" id="IPR013087">
    <property type="entry name" value="Znf_C2H2_type"/>
</dbReference>
<feature type="region of interest" description="Disordered" evidence="2">
    <location>
        <begin position="616"/>
        <end position="640"/>
    </location>
</feature>
<proteinExistence type="predicted"/>
<dbReference type="GO" id="GO:0003676">
    <property type="term" value="F:nucleic acid binding"/>
    <property type="evidence" value="ECO:0007669"/>
    <property type="project" value="InterPro"/>
</dbReference>
<dbReference type="SMART" id="SM00451">
    <property type="entry name" value="ZnF_U1"/>
    <property type="match status" value="1"/>
</dbReference>
<feature type="compositionally biased region" description="Basic and acidic residues" evidence="2">
    <location>
        <begin position="661"/>
        <end position="682"/>
    </location>
</feature>
<feature type="compositionally biased region" description="Basic and acidic residues" evidence="2">
    <location>
        <begin position="452"/>
        <end position="461"/>
    </location>
</feature>
<keyword evidence="1" id="KW-0175">Coiled coil</keyword>
<dbReference type="PANTHER" id="PTHR31434">
    <property type="entry name" value="S PHASE CYCLIN A-ASSOCIATED PROTEIN IN THE ENDOPLASMIC RETICULUM"/>
    <property type="match status" value="1"/>
</dbReference>
<gene>
    <name evidence="4" type="primary">SCAPER</name>
    <name evidence="4" type="synonym">scaper</name>
</gene>
<feature type="compositionally biased region" description="Basic and acidic residues" evidence="2">
    <location>
        <begin position="255"/>
        <end position="271"/>
    </location>
</feature>
<dbReference type="GeneTree" id="ENSGT00390000011159"/>
<name>A0A8C9T833_SCLFO</name>
<organism evidence="4 5">
    <name type="scientific">Scleropages formosus</name>
    <name type="common">Asian bonytongue</name>
    <name type="synonym">Osteoglossum formosum</name>
    <dbReference type="NCBI Taxonomy" id="113540"/>
    <lineage>
        <taxon>Eukaryota</taxon>
        <taxon>Metazoa</taxon>
        <taxon>Chordata</taxon>
        <taxon>Craniata</taxon>
        <taxon>Vertebrata</taxon>
        <taxon>Euteleostomi</taxon>
        <taxon>Actinopterygii</taxon>
        <taxon>Neopterygii</taxon>
        <taxon>Teleostei</taxon>
        <taxon>Osteoglossocephala</taxon>
        <taxon>Osteoglossomorpha</taxon>
        <taxon>Osteoglossiformes</taxon>
        <taxon>Osteoglossidae</taxon>
        <taxon>Scleropages</taxon>
    </lineage>
</organism>
<feature type="region of interest" description="Disordered" evidence="2">
    <location>
        <begin position="205"/>
        <end position="238"/>
    </location>
</feature>
<feature type="region of interest" description="Disordered" evidence="2">
    <location>
        <begin position="430"/>
        <end position="461"/>
    </location>
</feature>
<dbReference type="SUPFAM" id="SSF57667">
    <property type="entry name" value="beta-beta-alpha zinc fingers"/>
    <property type="match status" value="1"/>
</dbReference>
<reference evidence="4" key="3">
    <citation type="submission" date="2025-09" db="UniProtKB">
        <authorList>
            <consortium name="Ensembl"/>
        </authorList>
    </citation>
    <scope>IDENTIFICATION</scope>
</reference>
<dbReference type="Gene3D" id="3.30.160.60">
    <property type="entry name" value="Classic Zinc Finger"/>
    <property type="match status" value="1"/>
</dbReference>
<feature type="coiled-coil region" evidence="1">
    <location>
        <begin position="334"/>
        <end position="383"/>
    </location>
</feature>
<sequence>EEGRAARNLIAWSVPLESKEEEGEHCICGTNLHGCHMSTNAGLDAKPVGGAMLDKAAEKSPTKARPPRKVDLRARYWAFLFDNLRRAVDEIYVTCEWDQSVVECKEVLMMLDNYVRDFKALIDWIQLQEKLEKTDAQNRPTSLAWEVRKMSPGRHVVPSPSTERILSSPNARRSLNFGGPPPTLATARLPLTGPSWADRVKSSQTLAVPTHGGAEKDAEGWETVQRGRPAKPRSAAMVAKVSPVLANACLRDDSNMENRCRGHAPRNEDPRPIGQGKGADLLEESGESEKDSGHSVSMPPEDAPPPAPVPSMDVGDVGGAEATLPASSMAEVPMAEVLAKKEELADRLEKANEEAIASAIAEEEQLTREIQAENNDLEADNESDFSVSRTSISSGTYGLNMDWTEVLADYEAREPWRQSTSWGDIVEEEPARPPGHGIHMHEKLSSPSRKRTIAESKRKHEEKQLKAQQLREKLREEKSHKLQKLLEREKEVRKWKEELLDQRRKMMEEKLLHAEFKRELQLQAIVKKAQEEEAKVNEIAFINTLEAQNKRHDVLAKLNEYEQRLNELQEERQRRQEEKQARDEAVQERKRALEAERQARVEELLMRRREQEARIEQQRQEKERAREDAARERARDREERLAALSAAQQEAMEELQKKIQMKHDESSRRHMEQMEQRKEKAAELSSGRHANTDYAPKLTPYERKKHCSLCNVTITSEVHLFSHIKGKKHQQAVRESSSIQGRELSDEEVEHLSLKKYIVDIVTDSSITVETTKDGEEKQKARRKAKKLRARMNSRAKEYEISLEAKTQIPESPYKAKLQRLVKDLMKQLQGQDSGQWGNNRVSSLDRTLGEVSRILEKQNNTDQVVFQVGGGLSALEQILQVAAVASSPTSVLRFPLKSLCAAVNTYYLACSNCYANCIYILFSNKITFLMDVLLHQLTLYIPDEDKSVFGRSLNKQVFEGLTTGLLQTSAAVLKCLLSHPAEEALKAPRPSVPVSNNQLLAGEPFNSRVQDLISYVVNMGLIDKLYSCFLSVQGSGDENLRMTNFLHQATELLHAMCRLCYVVTGRSPGVFDKRQDPTGLTSVLRTTDLVGVLHMLYCVLLHGSPPEPAPTGPPEVYTTGVILVALQSVRFLNSFALLDLPAFQSVLGAEGLSLAFRHIISSLLWYCSQNQNEELLHEVIICVGYFTVNHPDNQVIVQSGRQPSVLQKLCQLPFQYFSDPRLIKVLFPTLISACYNNPQNKVILQQEMSCVLLATFIQVPGFKWKKSDRFIPSLLRSFRRIFFVSYYFAEIPPPPGCEYVQIHILHLHLFV</sequence>
<evidence type="ECO:0000259" key="3">
    <source>
        <dbReference type="SMART" id="SM00451"/>
    </source>
</evidence>
<feature type="domain" description="U1-type" evidence="3">
    <location>
        <begin position="702"/>
        <end position="736"/>
    </location>
</feature>
<dbReference type="InterPro" id="IPR003604">
    <property type="entry name" value="Matrin/U1-like-C_Znf_C2H2"/>
</dbReference>